<keyword evidence="3 5" id="KW-0732">Signal</keyword>
<evidence type="ECO:0000256" key="1">
    <source>
        <dbReference type="ARBA" id="ARBA00010333"/>
    </source>
</evidence>
<evidence type="ECO:0000313" key="7">
    <source>
        <dbReference type="EMBL" id="GAA2010788.1"/>
    </source>
</evidence>
<dbReference type="Pfam" id="PF00497">
    <property type="entry name" value="SBP_bac_3"/>
    <property type="match status" value="1"/>
</dbReference>
<feature type="chain" id="PRO_5045592028" evidence="5">
    <location>
        <begin position="23"/>
        <end position="301"/>
    </location>
</feature>
<evidence type="ECO:0000313" key="8">
    <source>
        <dbReference type="Proteomes" id="UP001500751"/>
    </source>
</evidence>
<evidence type="ECO:0000259" key="6">
    <source>
        <dbReference type="SMART" id="SM00062"/>
    </source>
</evidence>
<proteinExistence type="inferred from homology"/>
<dbReference type="PROSITE" id="PS01039">
    <property type="entry name" value="SBP_BACTERIAL_3"/>
    <property type="match status" value="1"/>
</dbReference>
<dbReference type="Gene3D" id="3.40.190.10">
    <property type="entry name" value="Periplasmic binding protein-like II"/>
    <property type="match status" value="2"/>
</dbReference>
<name>A0ABN2TIR0_9ACTN</name>
<keyword evidence="8" id="KW-1185">Reference proteome</keyword>
<keyword evidence="2" id="KW-0813">Transport</keyword>
<feature type="signal peptide" evidence="5">
    <location>
        <begin position="1"/>
        <end position="22"/>
    </location>
</feature>
<dbReference type="EMBL" id="BAAAQN010000001">
    <property type="protein sequence ID" value="GAA2010788.1"/>
    <property type="molecule type" value="Genomic_DNA"/>
</dbReference>
<dbReference type="SMART" id="SM00062">
    <property type="entry name" value="PBPb"/>
    <property type="match status" value="1"/>
</dbReference>
<reference evidence="7 8" key="1">
    <citation type="journal article" date="2019" name="Int. J. Syst. Evol. Microbiol.">
        <title>The Global Catalogue of Microorganisms (GCM) 10K type strain sequencing project: providing services to taxonomists for standard genome sequencing and annotation.</title>
        <authorList>
            <consortium name="The Broad Institute Genomics Platform"/>
            <consortium name="The Broad Institute Genome Sequencing Center for Infectious Disease"/>
            <person name="Wu L."/>
            <person name="Ma J."/>
        </authorList>
    </citation>
    <scope>NUCLEOTIDE SEQUENCE [LARGE SCALE GENOMIC DNA]</scope>
    <source>
        <strain evidence="7 8">JCM 16014</strain>
    </source>
</reference>
<evidence type="ECO:0000256" key="2">
    <source>
        <dbReference type="ARBA" id="ARBA00022448"/>
    </source>
</evidence>
<protein>
    <submittedName>
        <fullName evidence="7">Glutamate ABC transporter substrate-binding protein</fullName>
    </submittedName>
</protein>
<organism evidence="7 8">
    <name type="scientific">Catenulispora yoronensis</name>
    <dbReference type="NCBI Taxonomy" id="450799"/>
    <lineage>
        <taxon>Bacteria</taxon>
        <taxon>Bacillati</taxon>
        <taxon>Actinomycetota</taxon>
        <taxon>Actinomycetes</taxon>
        <taxon>Catenulisporales</taxon>
        <taxon>Catenulisporaceae</taxon>
        <taxon>Catenulispora</taxon>
    </lineage>
</organism>
<evidence type="ECO:0000256" key="4">
    <source>
        <dbReference type="RuleBase" id="RU003744"/>
    </source>
</evidence>
<dbReference type="Proteomes" id="UP001500751">
    <property type="component" value="Unassembled WGS sequence"/>
</dbReference>
<sequence>MRTKHIAAIALTAALGTSALSACSSAKKADGSDNKGPAPSVTVATSASFAAGSTMEKLNKAGKITIGIKIDQPGIGLKDPAGGKYTGFDVEIGKIIAADLGLKPEQVNWVEAVSANRETFIQNGTVDIVIASYSITDTRKQKVSFAGPYLETDQDLLVAKDSKIAGLPDLAGKKVCSAKGSTSFKNIQTNIPQATAVGLETYSQCVDQLGTGQVDAVTTDGAILQGYAAKSAGQLKYLPVSVNPDKQKYGIGLGKDDTAFRAWLDDQLTKAYGDGSWAAAYNATLGQAGTQAPTPPAVDKY</sequence>
<comment type="caution">
    <text evidence="7">The sequence shown here is derived from an EMBL/GenBank/DDBJ whole genome shotgun (WGS) entry which is preliminary data.</text>
</comment>
<dbReference type="SUPFAM" id="SSF53850">
    <property type="entry name" value="Periplasmic binding protein-like II"/>
    <property type="match status" value="1"/>
</dbReference>
<dbReference type="RefSeq" id="WP_344663423.1">
    <property type="nucleotide sequence ID" value="NZ_BAAAQN010000001.1"/>
</dbReference>
<gene>
    <name evidence="7" type="ORF">GCM10009839_00900</name>
</gene>
<dbReference type="PROSITE" id="PS51257">
    <property type="entry name" value="PROKAR_LIPOPROTEIN"/>
    <property type="match status" value="1"/>
</dbReference>
<evidence type="ECO:0000256" key="5">
    <source>
        <dbReference type="SAM" id="SignalP"/>
    </source>
</evidence>
<dbReference type="InterPro" id="IPR018313">
    <property type="entry name" value="SBP_3_CS"/>
</dbReference>
<dbReference type="PANTHER" id="PTHR30085">
    <property type="entry name" value="AMINO ACID ABC TRANSPORTER PERMEASE"/>
    <property type="match status" value="1"/>
</dbReference>
<feature type="domain" description="Solute-binding protein family 3/N-terminal" evidence="6">
    <location>
        <begin position="63"/>
        <end position="288"/>
    </location>
</feature>
<dbReference type="InterPro" id="IPR051455">
    <property type="entry name" value="Bact_solute-bind_prot3"/>
</dbReference>
<dbReference type="PANTHER" id="PTHR30085:SF6">
    <property type="entry name" value="ABC TRANSPORTER GLUTAMINE-BINDING PROTEIN GLNH"/>
    <property type="match status" value="1"/>
</dbReference>
<evidence type="ECO:0000256" key="3">
    <source>
        <dbReference type="ARBA" id="ARBA00022729"/>
    </source>
</evidence>
<dbReference type="CDD" id="cd13690">
    <property type="entry name" value="PBP2_GluB"/>
    <property type="match status" value="1"/>
</dbReference>
<comment type="similarity">
    <text evidence="1 4">Belongs to the bacterial solute-binding protein 3 family.</text>
</comment>
<dbReference type="InterPro" id="IPR001638">
    <property type="entry name" value="Solute-binding_3/MltF_N"/>
</dbReference>
<accession>A0ABN2TIR0</accession>